<gene>
    <name evidence="2" type="ORF">ETSY1_34130</name>
</gene>
<dbReference type="Pfam" id="PF01799">
    <property type="entry name" value="Fer2_2"/>
    <property type="match status" value="1"/>
</dbReference>
<evidence type="ECO:0000259" key="1">
    <source>
        <dbReference type="PROSITE" id="PS51085"/>
    </source>
</evidence>
<dbReference type="AlphaFoldDB" id="W4LA69"/>
<name>W4LA69_ENTF1</name>
<evidence type="ECO:0000313" key="3">
    <source>
        <dbReference type="Proteomes" id="UP000019141"/>
    </source>
</evidence>
<dbReference type="GO" id="GO:0051537">
    <property type="term" value="F:2 iron, 2 sulfur cluster binding"/>
    <property type="evidence" value="ECO:0007669"/>
    <property type="project" value="TreeGrafter"/>
</dbReference>
<sequence>MSFTITINGTAKNFPDKMGSAKLLDVLHGQLNLTGTKLCCGIGVCRACTTVVRRQPGANRQPVISCSTALSTLKDSEITTIEGVAQKDGKLHPVQQAFLDHFAFQCGYCAPGFVMGALAMLDQLGDQPVPAENVPQLIEEALGAHICRCTGYKRFYDALVAVIEQSPGVVKAKAGEEKQK</sequence>
<proteinExistence type="predicted"/>
<dbReference type="PANTHER" id="PTHR45331">
    <property type="entry name" value="OXIDOREDUCTASE, IRON-SULPHUR BINDING SUBUNIT-RELATED-RELATED"/>
    <property type="match status" value="1"/>
</dbReference>
<dbReference type="Gene3D" id="3.10.20.30">
    <property type="match status" value="1"/>
</dbReference>
<comment type="caution">
    <text evidence="2">The sequence shown here is derived from an EMBL/GenBank/DDBJ whole genome shotgun (WGS) entry which is preliminary data.</text>
</comment>
<dbReference type="InterPro" id="IPR002888">
    <property type="entry name" value="2Fe-2S-bd"/>
</dbReference>
<dbReference type="GO" id="GO:0016903">
    <property type="term" value="F:oxidoreductase activity, acting on the aldehyde or oxo group of donors"/>
    <property type="evidence" value="ECO:0007669"/>
    <property type="project" value="TreeGrafter"/>
</dbReference>
<dbReference type="InterPro" id="IPR001041">
    <property type="entry name" value="2Fe-2S_ferredoxin-type"/>
</dbReference>
<dbReference type="InterPro" id="IPR052914">
    <property type="entry name" value="Aldehyde_Oxdr_Iron-Sulfur"/>
</dbReference>
<dbReference type="InterPro" id="IPR012675">
    <property type="entry name" value="Beta-grasp_dom_sf"/>
</dbReference>
<feature type="domain" description="2Fe-2S ferredoxin-type" evidence="1">
    <location>
        <begin position="1"/>
        <end position="84"/>
    </location>
</feature>
<protein>
    <submittedName>
        <fullName evidence="2">Ferredoxin</fullName>
    </submittedName>
</protein>
<evidence type="ECO:0000313" key="2">
    <source>
        <dbReference type="EMBL" id="ETW94605.1"/>
    </source>
</evidence>
<dbReference type="PANTHER" id="PTHR45331:SF2">
    <property type="entry name" value="OXIDOREDUCTASE WITH IRON-SULFUR SUBUNIT"/>
    <property type="match status" value="1"/>
</dbReference>
<dbReference type="InterPro" id="IPR036884">
    <property type="entry name" value="2Fe-2S-bd_dom_sf"/>
</dbReference>
<reference evidence="2 3" key="1">
    <citation type="journal article" date="2014" name="Nature">
        <title>An environmental bacterial taxon with a large and distinct metabolic repertoire.</title>
        <authorList>
            <person name="Wilson M.C."/>
            <person name="Mori T."/>
            <person name="Ruckert C."/>
            <person name="Uria A.R."/>
            <person name="Helf M.J."/>
            <person name="Takada K."/>
            <person name="Gernert C."/>
            <person name="Steffens U.A."/>
            <person name="Heycke N."/>
            <person name="Schmitt S."/>
            <person name="Rinke C."/>
            <person name="Helfrich E.J."/>
            <person name="Brachmann A.O."/>
            <person name="Gurgui C."/>
            <person name="Wakimoto T."/>
            <person name="Kracht M."/>
            <person name="Crusemann M."/>
            <person name="Hentschel U."/>
            <person name="Abe I."/>
            <person name="Matsunaga S."/>
            <person name="Kalinowski J."/>
            <person name="Takeyama H."/>
            <person name="Piel J."/>
        </authorList>
    </citation>
    <scope>NUCLEOTIDE SEQUENCE [LARGE SCALE GENOMIC DNA]</scope>
    <source>
        <strain evidence="3">TSY1</strain>
    </source>
</reference>
<dbReference type="SUPFAM" id="SSF54292">
    <property type="entry name" value="2Fe-2S ferredoxin-like"/>
    <property type="match status" value="1"/>
</dbReference>
<dbReference type="Gene3D" id="1.10.150.120">
    <property type="entry name" value="[2Fe-2S]-binding domain"/>
    <property type="match status" value="1"/>
</dbReference>
<dbReference type="PROSITE" id="PS51085">
    <property type="entry name" value="2FE2S_FER_2"/>
    <property type="match status" value="1"/>
</dbReference>
<dbReference type="InterPro" id="IPR036010">
    <property type="entry name" value="2Fe-2S_ferredoxin-like_sf"/>
</dbReference>
<dbReference type="EMBL" id="AZHW01001040">
    <property type="protein sequence ID" value="ETW94605.1"/>
    <property type="molecule type" value="Genomic_DNA"/>
</dbReference>
<organism evidence="2 3">
    <name type="scientific">Entotheonella factor</name>
    <dbReference type="NCBI Taxonomy" id="1429438"/>
    <lineage>
        <taxon>Bacteria</taxon>
        <taxon>Pseudomonadati</taxon>
        <taxon>Nitrospinota/Tectimicrobiota group</taxon>
        <taxon>Candidatus Tectimicrobiota</taxon>
        <taxon>Candidatus Entotheonellia</taxon>
        <taxon>Candidatus Entotheonellales</taxon>
        <taxon>Candidatus Entotheonellaceae</taxon>
        <taxon>Candidatus Entotheonella</taxon>
    </lineage>
</organism>
<accession>W4LA69</accession>
<dbReference type="Pfam" id="PF00111">
    <property type="entry name" value="Fer2"/>
    <property type="match status" value="1"/>
</dbReference>
<keyword evidence="3" id="KW-1185">Reference proteome</keyword>
<dbReference type="Proteomes" id="UP000019141">
    <property type="component" value="Unassembled WGS sequence"/>
</dbReference>
<dbReference type="HOGENOM" id="CLU_052511_2_0_7"/>
<dbReference type="SUPFAM" id="SSF47741">
    <property type="entry name" value="CO dehydrogenase ISP C-domain like"/>
    <property type="match status" value="1"/>
</dbReference>
<dbReference type="GO" id="GO:0046872">
    <property type="term" value="F:metal ion binding"/>
    <property type="evidence" value="ECO:0007669"/>
    <property type="project" value="InterPro"/>
</dbReference>
<dbReference type="PATRIC" id="fig|1429438.4.peg.6442"/>